<dbReference type="GO" id="GO:0005737">
    <property type="term" value="C:cytoplasm"/>
    <property type="evidence" value="ECO:0007669"/>
    <property type="project" value="InterPro"/>
</dbReference>
<dbReference type="Gene3D" id="3.20.20.70">
    <property type="entry name" value="Aldolase class I"/>
    <property type="match status" value="1"/>
</dbReference>
<evidence type="ECO:0000256" key="1">
    <source>
        <dbReference type="ARBA" id="ARBA00001917"/>
    </source>
</evidence>
<dbReference type="PANTHER" id="PTHR48109">
    <property type="entry name" value="DIHYDROOROTATE DEHYDROGENASE (QUINONE), MITOCHONDRIAL-RELATED"/>
    <property type="match status" value="1"/>
</dbReference>
<dbReference type="GO" id="GO:0044205">
    <property type="term" value="P:'de novo' UMP biosynthetic process"/>
    <property type="evidence" value="ECO:0007669"/>
    <property type="project" value="UniProtKB-UniPathway"/>
</dbReference>
<evidence type="ECO:0000256" key="6">
    <source>
        <dbReference type="ARBA" id="ARBA00023002"/>
    </source>
</evidence>
<dbReference type="InterPro" id="IPR005720">
    <property type="entry name" value="Dihydroorotate_DH_cat"/>
</dbReference>
<comment type="pathway">
    <text evidence="2">Pyrimidine metabolism; UMP biosynthesis via de novo pathway.</text>
</comment>
<proteinExistence type="predicted"/>
<dbReference type="Proteomes" id="UP000002318">
    <property type="component" value="Chromosome"/>
</dbReference>
<dbReference type="eggNOG" id="COG0167">
    <property type="taxonomic scope" value="Bacteria"/>
</dbReference>
<organism evidence="8 9">
    <name type="scientific">Sediminispirochaeta smaragdinae (strain DSM 11293 / JCM 15392 / SEBR 4228)</name>
    <name type="common">Spirochaeta smaragdinae</name>
    <dbReference type="NCBI Taxonomy" id="573413"/>
    <lineage>
        <taxon>Bacteria</taxon>
        <taxon>Pseudomonadati</taxon>
        <taxon>Spirochaetota</taxon>
        <taxon>Spirochaetia</taxon>
        <taxon>Spirochaetales</taxon>
        <taxon>Spirochaetaceae</taxon>
        <taxon>Sediminispirochaeta</taxon>
    </lineage>
</organism>
<evidence type="ECO:0000313" key="9">
    <source>
        <dbReference type="Proteomes" id="UP000002318"/>
    </source>
</evidence>
<dbReference type="PANTHER" id="PTHR48109:SF3">
    <property type="entry name" value="SLL0744 PROTEIN"/>
    <property type="match status" value="1"/>
</dbReference>
<dbReference type="GO" id="GO:0006207">
    <property type="term" value="P:'de novo' pyrimidine nucleobase biosynthetic process"/>
    <property type="evidence" value="ECO:0007669"/>
    <property type="project" value="TreeGrafter"/>
</dbReference>
<keyword evidence="6" id="KW-0560">Oxidoreductase</keyword>
<keyword evidence="9" id="KW-1185">Reference proteome</keyword>
<dbReference type="NCBIfam" id="NF005741">
    <property type="entry name" value="PRK07565.1"/>
    <property type="match status" value="1"/>
</dbReference>
<dbReference type="RefSeq" id="WP_013254715.1">
    <property type="nucleotide sequence ID" value="NC_014364.1"/>
</dbReference>
<dbReference type="HOGENOM" id="CLU_042042_4_0_12"/>
<feature type="domain" description="Dihydroorotate dehydrogenase catalytic" evidence="7">
    <location>
        <begin position="4"/>
        <end position="287"/>
    </location>
</feature>
<comment type="cofactor">
    <cofactor evidence="1">
        <name>FMN</name>
        <dbReference type="ChEBI" id="CHEBI:58210"/>
    </cofactor>
</comment>
<dbReference type="Pfam" id="PF01180">
    <property type="entry name" value="DHO_dh"/>
    <property type="match status" value="1"/>
</dbReference>
<dbReference type="STRING" id="573413.Spirs_2131"/>
<dbReference type="AlphaFoldDB" id="E1R365"/>
<dbReference type="GO" id="GO:0004152">
    <property type="term" value="F:dihydroorotate dehydrogenase activity"/>
    <property type="evidence" value="ECO:0007669"/>
    <property type="project" value="InterPro"/>
</dbReference>
<dbReference type="KEGG" id="ssm:Spirs_2131"/>
<dbReference type="UniPathway" id="UPA00070"/>
<keyword evidence="5" id="KW-0665">Pyrimidine biosynthesis</keyword>
<evidence type="ECO:0000256" key="4">
    <source>
        <dbReference type="ARBA" id="ARBA00022643"/>
    </source>
</evidence>
<accession>E1R365</accession>
<dbReference type="PIRSF" id="PIRSF000164">
    <property type="entry name" value="DHO_oxidase"/>
    <property type="match status" value="1"/>
</dbReference>
<dbReference type="InterPro" id="IPR012135">
    <property type="entry name" value="Dihydroorotate_DH_1_2"/>
</dbReference>
<protein>
    <submittedName>
        <fullName evidence="8">Dihydroorotate oxidase</fullName>
    </submittedName>
</protein>
<evidence type="ECO:0000256" key="3">
    <source>
        <dbReference type="ARBA" id="ARBA00022630"/>
    </source>
</evidence>
<evidence type="ECO:0000256" key="2">
    <source>
        <dbReference type="ARBA" id="ARBA00004725"/>
    </source>
</evidence>
<keyword evidence="3" id="KW-0285">Flavoprotein</keyword>
<dbReference type="EMBL" id="CP002116">
    <property type="protein sequence ID" value="ADK81251.1"/>
    <property type="molecule type" value="Genomic_DNA"/>
</dbReference>
<evidence type="ECO:0000313" key="8">
    <source>
        <dbReference type="EMBL" id="ADK81251.1"/>
    </source>
</evidence>
<evidence type="ECO:0000256" key="5">
    <source>
        <dbReference type="ARBA" id="ARBA00022975"/>
    </source>
</evidence>
<evidence type="ECO:0000259" key="7">
    <source>
        <dbReference type="Pfam" id="PF01180"/>
    </source>
</evidence>
<keyword evidence="4" id="KW-0288">FMN</keyword>
<sequence>MADLSTTYMNIPMKNPIMVSSSPLTANLRGLEKCEAAGAGAVVLKSLFEEQISHDASRMIGGLDFDAHADAYDFLRDSSRDYYLNEYLALVEKAKEKLSIPVIASVNCVSAGNWTEYAQRFEAVGADALELNIFIIPSDAGTDGSEIEKEYFSILKKVKKQVSIPLSVKLGPYFSGMAKTISELSKAGASGITLFNRFYRPDLDIEKLKLSAGPVLSVPEEMGMVLQWIALMSGEVESDLSASTGIYDGAAAVKQLLAGAKTVQLCSSLIQNGTGTITEILDFLSDWMDRKGFGTIADFNGMLCQERSNRPEAYERSQYIKALVGIA</sequence>
<name>E1R365_SEDSS</name>
<dbReference type="InterPro" id="IPR013785">
    <property type="entry name" value="Aldolase_TIM"/>
</dbReference>
<dbReference type="InterPro" id="IPR050074">
    <property type="entry name" value="DHO_dehydrogenase"/>
</dbReference>
<dbReference type="OrthoDB" id="9794954at2"/>
<reference evidence="8 9" key="1">
    <citation type="journal article" date="2010" name="Stand. Genomic Sci.">
        <title>Complete genome sequence of Spirochaeta smaragdinae type strain (SEBR 4228).</title>
        <authorList>
            <person name="Mavromatis K."/>
            <person name="Yasawong M."/>
            <person name="Chertkov O."/>
            <person name="Lapidus A."/>
            <person name="Lucas S."/>
            <person name="Nolan M."/>
            <person name="Del Rio T.G."/>
            <person name="Tice H."/>
            <person name="Cheng J.F."/>
            <person name="Pitluck S."/>
            <person name="Liolios K."/>
            <person name="Ivanova N."/>
            <person name="Tapia R."/>
            <person name="Han C."/>
            <person name="Bruce D."/>
            <person name="Goodwin L."/>
            <person name="Pati A."/>
            <person name="Chen A."/>
            <person name="Palaniappan K."/>
            <person name="Land M."/>
            <person name="Hauser L."/>
            <person name="Chang Y.J."/>
            <person name="Jeffries C.D."/>
            <person name="Detter J.C."/>
            <person name="Rohde M."/>
            <person name="Brambilla E."/>
            <person name="Spring S."/>
            <person name="Goker M."/>
            <person name="Sikorski J."/>
            <person name="Woyke T."/>
            <person name="Bristow J."/>
            <person name="Eisen J.A."/>
            <person name="Markowitz V."/>
            <person name="Hugenholtz P."/>
            <person name="Klenk H.P."/>
            <person name="Kyrpides N.C."/>
        </authorList>
    </citation>
    <scope>NUCLEOTIDE SEQUENCE [LARGE SCALE GENOMIC DNA]</scope>
    <source>
        <strain evidence="9">DSM 11293 / JCM 15392 / SEBR 4228</strain>
    </source>
</reference>
<gene>
    <name evidence="8" type="ordered locus">Spirs_2131</name>
</gene>
<dbReference type="SUPFAM" id="SSF51395">
    <property type="entry name" value="FMN-linked oxidoreductases"/>
    <property type="match status" value="1"/>
</dbReference>